<dbReference type="AlphaFoldDB" id="A0AA39W9Q2"/>
<feature type="region of interest" description="Disordered" evidence="1">
    <location>
        <begin position="192"/>
        <end position="221"/>
    </location>
</feature>
<organism evidence="2 3">
    <name type="scientific">Acer saccharum</name>
    <name type="common">Sugar maple</name>
    <dbReference type="NCBI Taxonomy" id="4024"/>
    <lineage>
        <taxon>Eukaryota</taxon>
        <taxon>Viridiplantae</taxon>
        <taxon>Streptophyta</taxon>
        <taxon>Embryophyta</taxon>
        <taxon>Tracheophyta</taxon>
        <taxon>Spermatophyta</taxon>
        <taxon>Magnoliopsida</taxon>
        <taxon>eudicotyledons</taxon>
        <taxon>Gunneridae</taxon>
        <taxon>Pentapetalae</taxon>
        <taxon>rosids</taxon>
        <taxon>malvids</taxon>
        <taxon>Sapindales</taxon>
        <taxon>Sapindaceae</taxon>
        <taxon>Hippocastanoideae</taxon>
        <taxon>Acereae</taxon>
        <taxon>Acer</taxon>
    </lineage>
</organism>
<reference evidence="2" key="2">
    <citation type="submission" date="2023-06" db="EMBL/GenBank/DDBJ databases">
        <authorList>
            <person name="Swenson N.G."/>
            <person name="Wegrzyn J.L."/>
            <person name="Mcevoy S.L."/>
        </authorList>
    </citation>
    <scope>NUCLEOTIDE SEQUENCE</scope>
    <source>
        <strain evidence="2">NS2018</strain>
        <tissue evidence="2">Leaf</tissue>
    </source>
</reference>
<feature type="region of interest" description="Disordered" evidence="1">
    <location>
        <begin position="1"/>
        <end position="22"/>
    </location>
</feature>
<feature type="region of interest" description="Disordered" evidence="1">
    <location>
        <begin position="250"/>
        <end position="273"/>
    </location>
</feature>
<accession>A0AA39W9Q2</accession>
<name>A0AA39W9Q2_ACESA</name>
<dbReference type="GO" id="GO:0008270">
    <property type="term" value="F:zinc ion binding"/>
    <property type="evidence" value="ECO:0007669"/>
    <property type="project" value="InterPro"/>
</dbReference>
<comment type="caution">
    <text evidence="2">The sequence shown here is derived from an EMBL/GenBank/DDBJ whole genome shotgun (WGS) entry which is preliminary data.</text>
</comment>
<gene>
    <name evidence="2" type="ORF">LWI29_018492</name>
</gene>
<feature type="compositionally biased region" description="Polar residues" evidence="1">
    <location>
        <begin position="195"/>
        <end position="209"/>
    </location>
</feature>
<feature type="region of interest" description="Disordered" evidence="1">
    <location>
        <begin position="152"/>
        <end position="175"/>
    </location>
</feature>
<keyword evidence="3" id="KW-1185">Reference proteome</keyword>
<evidence type="ECO:0008006" key="4">
    <source>
        <dbReference type="Google" id="ProtNLM"/>
    </source>
</evidence>
<evidence type="ECO:0000313" key="2">
    <source>
        <dbReference type="EMBL" id="KAK0607676.1"/>
    </source>
</evidence>
<proteinExistence type="predicted"/>
<reference evidence="2" key="1">
    <citation type="journal article" date="2022" name="Plant J.">
        <title>Strategies of tolerance reflected in two North American maple genomes.</title>
        <authorList>
            <person name="McEvoy S.L."/>
            <person name="Sezen U.U."/>
            <person name="Trouern-Trend A."/>
            <person name="McMahon S.M."/>
            <person name="Schaberg P.G."/>
            <person name="Yang J."/>
            <person name="Wegrzyn J.L."/>
            <person name="Swenson N.G."/>
        </authorList>
    </citation>
    <scope>NUCLEOTIDE SEQUENCE</scope>
    <source>
        <strain evidence="2">NS2018</strain>
    </source>
</reference>
<dbReference type="SUPFAM" id="SSF57756">
    <property type="entry name" value="Retrovirus zinc finger-like domains"/>
    <property type="match status" value="1"/>
</dbReference>
<dbReference type="InterPro" id="IPR036875">
    <property type="entry name" value="Znf_CCHC_sf"/>
</dbReference>
<feature type="region of interest" description="Disordered" evidence="1">
    <location>
        <begin position="105"/>
        <end position="128"/>
    </location>
</feature>
<evidence type="ECO:0000256" key="1">
    <source>
        <dbReference type="SAM" id="MobiDB-lite"/>
    </source>
</evidence>
<dbReference type="GO" id="GO:0003676">
    <property type="term" value="F:nucleic acid binding"/>
    <property type="evidence" value="ECO:0007669"/>
    <property type="project" value="InterPro"/>
</dbReference>
<dbReference type="Proteomes" id="UP001168877">
    <property type="component" value="Unassembled WGS sequence"/>
</dbReference>
<evidence type="ECO:0000313" key="3">
    <source>
        <dbReference type="Proteomes" id="UP001168877"/>
    </source>
</evidence>
<protein>
    <recommendedName>
        <fullName evidence="4">CCHC-type domain-containing protein</fullName>
    </recommendedName>
</protein>
<sequence>MNAKSRPIPDIPCSEGQVRQGEDEATMRKFKSMIQLYDIVELASQSTEKHNHFTLALEKVHKELLVMEDHVECSQKGERTNDDQILRSQVVSNFSQMVQDPSRVLTKGRPKSLRAKNPKESQPTKKRRCTICKNEGHTRNNCPSVRLQFTIRPDTASPSRSHAQSPISRRRSAISVDHPSLPIVVKFTKPKSPLARQQLTQSRPHQYTTPADPRLVDDQPFRPVVADQPSSAIASIFSISHRKMNDDDVLPTNIVDSSSSKGDEAVGSGSLEVAPLKGNVKPLALGGKG</sequence>
<feature type="compositionally biased region" description="Basic residues" evidence="1">
    <location>
        <begin position="106"/>
        <end position="116"/>
    </location>
</feature>
<feature type="compositionally biased region" description="Polar residues" evidence="1">
    <location>
        <begin position="156"/>
        <end position="167"/>
    </location>
</feature>
<dbReference type="EMBL" id="JAUESC010000001">
    <property type="protein sequence ID" value="KAK0607676.1"/>
    <property type="molecule type" value="Genomic_DNA"/>
</dbReference>